<protein>
    <recommendedName>
        <fullName evidence="4">IGFBP N-terminal domain-containing protein</fullName>
    </recommendedName>
</protein>
<comment type="caution">
    <text evidence="2">The sequence shown here is derived from an EMBL/GenBank/DDBJ whole genome shotgun (WGS) entry which is preliminary data.</text>
</comment>
<evidence type="ECO:0000256" key="1">
    <source>
        <dbReference type="SAM" id="SignalP"/>
    </source>
</evidence>
<sequence length="223" mass="22962">MQTSLLIVAVVASFAHAADPVQVGGVCGGGTADAPVCDPMLDCVLQSNAPGSTGICAVKVSEAGGPCQQNHFNSAVCKSGLICVKQTQPADGIPRPGGSGMCQFTPDSYVPVGAFVAAVLQLHQSVNLDWCVLCKIHRILKHKEFVRVEWLMLGNRVSRLFKTVLLAKLGCCTTTAATVITSAVATKSVVTTAPAAPTSIKSAALVVEGISATVLSVVISLFL</sequence>
<name>A0A1Y2D026_9FUNG</name>
<keyword evidence="3" id="KW-1185">Reference proteome</keyword>
<evidence type="ECO:0000313" key="2">
    <source>
        <dbReference type="EMBL" id="ORY52633.1"/>
    </source>
</evidence>
<reference evidence="2 3" key="1">
    <citation type="submission" date="2016-07" db="EMBL/GenBank/DDBJ databases">
        <title>Pervasive Adenine N6-methylation of Active Genes in Fungi.</title>
        <authorList>
            <consortium name="DOE Joint Genome Institute"/>
            <person name="Mondo S.J."/>
            <person name="Dannebaum R.O."/>
            <person name="Kuo R.C."/>
            <person name="Labutti K."/>
            <person name="Haridas S."/>
            <person name="Kuo A."/>
            <person name="Salamov A."/>
            <person name="Ahrendt S.R."/>
            <person name="Lipzen A."/>
            <person name="Sullivan W."/>
            <person name="Andreopoulos W.B."/>
            <person name="Clum A."/>
            <person name="Lindquist E."/>
            <person name="Daum C."/>
            <person name="Ramamoorthy G.K."/>
            <person name="Gryganskyi A."/>
            <person name="Culley D."/>
            <person name="Magnuson J.K."/>
            <person name="James T.Y."/>
            <person name="O'Malley M.A."/>
            <person name="Stajich J.E."/>
            <person name="Spatafora J.W."/>
            <person name="Visel A."/>
            <person name="Grigoriev I.V."/>
        </authorList>
    </citation>
    <scope>NUCLEOTIDE SEQUENCE [LARGE SCALE GENOMIC DNA]</scope>
    <source>
        <strain evidence="2 3">JEL800</strain>
    </source>
</reference>
<evidence type="ECO:0000313" key="3">
    <source>
        <dbReference type="Proteomes" id="UP000193642"/>
    </source>
</evidence>
<feature type="chain" id="PRO_5012078909" description="IGFBP N-terminal domain-containing protein" evidence="1">
    <location>
        <begin position="18"/>
        <end position="223"/>
    </location>
</feature>
<proteinExistence type="predicted"/>
<gene>
    <name evidence="2" type="ORF">BCR33DRAFT_733294</name>
</gene>
<accession>A0A1Y2D026</accession>
<dbReference type="EMBL" id="MCGO01000003">
    <property type="protein sequence ID" value="ORY52633.1"/>
    <property type="molecule type" value="Genomic_DNA"/>
</dbReference>
<dbReference type="AlphaFoldDB" id="A0A1Y2D026"/>
<evidence type="ECO:0008006" key="4">
    <source>
        <dbReference type="Google" id="ProtNLM"/>
    </source>
</evidence>
<organism evidence="2 3">
    <name type="scientific">Rhizoclosmatium globosum</name>
    <dbReference type="NCBI Taxonomy" id="329046"/>
    <lineage>
        <taxon>Eukaryota</taxon>
        <taxon>Fungi</taxon>
        <taxon>Fungi incertae sedis</taxon>
        <taxon>Chytridiomycota</taxon>
        <taxon>Chytridiomycota incertae sedis</taxon>
        <taxon>Chytridiomycetes</taxon>
        <taxon>Chytridiales</taxon>
        <taxon>Chytriomycetaceae</taxon>
        <taxon>Rhizoclosmatium</taxon>
    </lineage>
</organism>
<dbReference type="OrthoDB" id="2166087at2759"/>
<keyword evidence="1" id="KW-0732">Signal</keyword>
<feature type="signal peptide" evidence="1">
    <location>
        <begin position="1"/>
        <end position="17"/>
    </location>
</feature>
<dbReference type="Proteomes" id="UP000193642">
    <property type="component" value="Unassembled WGS sequence"/>
</dbReference>